<name>A0A0C3P197_PHLG1</name>
<feature type="transmembrane region" description="Helical" evidence="2">
    <location>
        <begin position="48"/>
        <end position="68"/>
    </location>
</feature>
<evidence type="ECO:0000313" key="4">
    <source>
        <dbReference type="Proteomes" id="UP000053257"/>
    </source>
</evidence>
<gene>
    <name evidence="3" type="ORF">PHLGIDRAFT_63523</name>
</gene>
<keyword evidence="2" id="KW-1133">Transmembrane helix</keyword>
<proteinExistence type="predicted"/>
<keyword evidence="2" id="KW-0472">Membrane</keyword>
<evidence type="ECO:0000256" key="1">
    <source>
        <dbReference type="SAM" id="MobiDB-lite"/>
    </source>
</evidence>
<keyword evidence="2" id="KW-0812">Transmembrane</keyword>
<sequence length="204" mass="23184">MVALAFLGFTNFSHSLPLNDKMLHFICLMLATGVFYFIFDVEEDARRIWFWHHSPLIFTGAMCFFFGGIVSEFVQSMLPHKEFQIGDVFANLLGSSVGLYAAYYLERYYRHRREISRLYRPLNAEEDDMSEDEDPESGTQLLPTHAETSTAPRDASKGPAKTARFGDVWDEGEELFDIGEESDEEGEPSHARALPPTHLPAPPK</sequence>
<reference evidence="3 4" key="1">
    <citation type="journal article" date="2014" name="PLoS Genet.">
        <title>Analysis of the Phlebiopsis gigantea genome, transcriptome and secretome provides insight into its pioneer colonization strategies of wood.</title>
        <authorList>
            <person name="Hori C."/>
            <person name="Ishida T."/>
            <person name="Igarashi K."/>
            <person name="Samejima M."/>
            <person name="Suzuki H."/>
            <person name="Master E."/>
            <person name="Ferreira P."/>
            <person name="Ruiz-Duenas F.J."/>
            <person name="Held B."/>
            <person name="Canessa P."/>
            <person name="Larrondo L.F."/>
            <person name="Schmoll M."/>
            <person name="Druzhinina I.S."/>
            <person name="Kubicek C.P."/>
            <person name="Gaskell J.A."/>
            <person name="Kersten P."/>
            <person name="St John F."/>
            <person name="Glasner J."/>
            <person name="Sabat G."/>
            <person name="Splinter BonDurant S."/>
            <person name="Syed K."/>
            <person name="Yadav J."/>
            <person name="Mgbeahuruike A.C."/>
            <person name="Kovalchuk A."/>
            <person name="Asiegbu F.O."/>
            <person name="Lackner G."/>
            <person name="Hoffmeister D."/>
            <person name="Rencoret J."/>
            <person name="Gutierrez A."/>
            <person name="Sun H."/>
            <person name="Lindquist E."/>
            <person name="Barry K."/>
            <person name="Riley R."/>
            <person name="Grigoriev I.V."/>
            <person name="Henrissat B."/>
            <person name="Kues U."/>
            <person name="Berka R.M."/>
            <person name="Martinez A.T."/>
            <person name="Covert S.F."/>
            <person name="Blanchette R.A."/>
            <person name="Cullen D."/>
        </authorList>
    </citation>
    <scope>NUCLEOTIDE SEQUENCE [LARGE SCALE GENOMIC DNA]</scope>
    <source>
        <strain evidence="3 4">11061_1 CR5-6</strain>
    </source>
</reference>
<dbReference type="AlphaFoldDB" id="A0A0C3P197"/>
<evidence type="ECO:0008006" key="5">
    <source>
        <dbReference type="Google" id="ProtNLM"/>
    </source>
</evidence>
<feature type="compositionally biased region" description="Acidic residues" evidence="1">
    <location>
        <begin position="168"/>
        <end position="186"/>
    </location>
</feature>
<dbReference type="EMBL" id="KN840445">
    <property type="protein sequence ID" value="KIP11589.1"/>
    <property type="molecule type" value="Genomic_DNA"/>
</dbReference>
<dbReference type="HOGENOM" id="CLU_062280_1_0_1"/>
<evidence type="ECO:0000256" key="2">
    <source>
        <dbReference type="SAM" id="Phobius"/>
    </source>
</evidence>
<feature type="transmembrane region" description="Helical" evidence="2">
    <location>
        <begin position="23"/>
        <end position="41"/>
    </location>
</feature>
<organism evidence="3 4">
    <name type="scientific">Phlebiopsis gigantea (strain 11061_1 CR5-6)</name>
    <name type="common">White-rot fungus</name>
    <name type="synonym">Peniophora gigantea</name>
    <dbReference type="NCBI Taxonomy" id="745531"/>
    <lineage>
        <taxon>Eukaryota</taxon>
        <taxon>Fungi</taxon>
        <taxon>Dikarya</taxon>
        <taxon>Basidiomycota</taxon>
        <taxon>Agaricomycotina</taxon>
        <taxon>Agaricomycetes</taxon>
        <taxon>Polyporales</taxon>
        <taxon>Phanerochaetaceae</taxon>
        <taxon>Phlebiopsis</taxon>
    </lineage>
</organism>
<dbReference type="PANTHER" id="PTHR28008:SF1">
    <property type="entry name" value="DOMAIN PROTEIN, PUTATIVE (AFU_ORTHOLOGUE AFUA_3G10980)-RELATED"/>
    <property type="match status" value="1"/>
</dbReference>
<feature type="region of interest" description="Disordered" evidence="1">
    <location>
        <begin position="126"/>
        <end position="204"/>
    </location>
</feature>
<dbReference type="PANTHER" id="PTHR28008">
    <property type="entry name" value="DOMAIN PROTEIN, PUTATIVE (AFU_ORTHOLOGUE AFUA_3G10980)-RELATED"/>
    <property type="match status" value="1"/>
</dbReference>
<protein>
    <recommendedName>
        <fullName evidence="5">VanZ-like domain-containing protein</fullName>
    </recommendedName>
</protein>
<dbReference type="Proteomes" id="UP000053257">
    <property type="component" value="Unassembled WGS sequence"/>
</dbReference>
<feature type="compositionally biased region" description="Polar residues" evidence="1">
    <location>
        <begin position="138"/>
        <end position="151"/>
    </location>
</feature>
<evidence type="ECO:0000313" key="3">
    <source>
        <dbReference type="EMBL" id="KIP11589.1"/>
    </source>
</evidence>
<accession>A0A0C3P197</accession>
<dbReference type="OrthoDB" id="63581at2759"/>
<feature type="transmembrane region" description="Helical" evidence="2">
    <location>
        <begin position="88"/>
        <end position="105"/>
    </location>
</feature>
<keyword evidence="4" id="KW-1185">Reference proteome</keyword>
<feature type="compositionally biased region" description="Acidic residues" evidence="1">
    <location>
        <begin position="126"/>
        <end position="136"/>
    </location>
</feature>